<dbReference type="EMBL" id="JAEHOD010000433">
    <property type="protein sequence ID" value="KAG2421983.1"/>
    <property type="molecule type" value="Genomic_DNA"/>
</dbReference>
<comment type="caution">
    <text evidence="2">The sequence shown here is derived from an EMBL/GenBank/DDBJ whole genome shotgun (WGS) entry which is preliminary data.</text>
</comment>
<protein>
    <submittedName>
        <fullName evidence="2">Uncharacterized protein</fullName>
    </submittedName>
</protein>
<accession>A0A835SEN0</accession>
<reference evidence="2" key="1">
    <citation type="journal article" date="2020" name="bioRxiv">
        <title>Comparative genomics of Chlamydomonas.</title>
        <authorList>
            <person name="Craig R.J."/>
            <person name="Hasan A.R."/>
            <person name="Ness R.W."/>
            <person name="Keightley P.D."/>
        </authorList>
    </citation>
    <scope>NUCLEOTIDE SEQUENCE</scope>
    <source>
        <strain evidence="2">CCAP 11/173</strain>
    </source>
</reference>
<gene>
    <name evidence="2" type="ORF">HYH02_015556</name>
</gene>
<feature type="non-terminal residue" evidence="2">
    <location>
        <position position="1"/>
    </location>
</feature>
<proteinExistence type="predicted"/>
<evidence type="ECO:0000313" key="2">
    <source>
        <dbReference type="EMBL" id="KAG2421983.1"/>
    </source>
</evidence>
<keyword evidence="3" id="KW-1185">Reference proteome</keyword>
<dbReference type="AlphaFoldDB" id="A0A835SEN0"/>
<evidence type="ECO:0000313" key="3">
    <source>
        <dbReference type="Proteomes" id="UP000613740"/>
    </source>
</evidence>
<sequence length="158" mass="17631">MGEEPLATADEQAGWPEEERAQQPSSWRRALLEEELESLPTRIAFLNQLTEQVCTNRSSRPGPGASLRVAAYTVWMGDTWGLRRALLPWLQWHTQLGGVPNFAGRQAVALAQAEGQHWLAHIDADELLLPATTLQGDLDAVPEHYACIRMLNHESLVE</sequence>
<organism evidence="2 3">
    <name type="scientific">Chlamydomonas schloesseri</name>
    <dbReference type="NCBI Taxonomy" id="2026947"/>
    <lineage>
        <taxon>Eukaryota</taxon>
        <taxon>Viridiplantae</taxon>
        <taxon>Chlorophyta</taxon>
        <taxon>core chlorophytes</taxon>
        <taxon>Chlorophyceae</taxon>
        <taxon>CS clade</taxon>
        <taxon>Chlamydomonadales</taxon>
        <taxon>Chlamydomonadaceae</taxon>
        <taxon>Chlamydomonas</taxon>
    </lineage>
</organism>
<dbReference type="OrthoDB" id="433309at2759"/>
<evidence type="ECO:0000256" key="1">
    <source>
        <dbReference type="SAM" id="MobiDB-lite"/>
    </source>
</evidence>
<dbReference type="Proteomes" id="UP000613740">
    <property type="component" value="Unassembled WGS sequence"/>
</dbReference>
<name>A0A835SEN0_9CHLO</name>
<feature type="region of interest" description="Disordered" evidence="1">
    <location>
        <begin position="1"/>
        <end position="27"/>
    </location>
</feature>